<evidence type="ECO:0000313" key="2">
    <source>
        <dbReference type="EMBL" id="SDJ16172.1"/>
    </source>
</evidence>
<dbReference type="AlphaFoldDB" id="A0A1G8RGU1"/>
<protein>
    <submittedName>
        <fullName evidence="2">Uncharacterized protein</fullName>
    </submittedName>
</protein>
<reference evidence="2 3" key="1">
    <citation type="submission" date="2016-10" db="EMBL/GenBank/DDBJ databases">
        <authorList>
            <person name="de Groot N.N."/>
        </authorList>
    </citation>
    <scope>NUCLEOTIDE SEQUENCE [LARGE SCALE GENOMIC DNA]</scope>
    <source>
        <strain evidence="3">P4B,CCM 7963,CECT 7998,DSM 25260,IBRC-M 10614,KCTC 13821</strain>
    </source>
</reference>
<gene>
    <name evidence="2" type="ORF">SAMN05216352_12725</name>
</gene>
<accession>A0A1G8RGU1</accession>
<keyword evidence="1" id="KW-0812">Transmembrane</keyword>
<organism evidence="2 3">
    <name type="scientific">Alteribacillus bidgolensis</name>
    <dbReference type="NCBI Taxonomy" id="930129"/>
    <lineage>
        <taxon>Bacteria</taxon>
        <taxon>Bacillati</taxon>
        <taxon>Bacillota</taxon>
        <taxon>Bacilli</taxon>
        <taxon>Bacillales</taxon>
        <taxon>Bacillaceae</taxon>
        <taxon>Alteribacillus</taxon>
    </lineage>
</organism>
<proteinExistence type="predicted"/>
<sequence>MGDLIFTFSYGSALILIGLFSKYMLNKLNSSEIKEKKELRYHEEEQKPSMK</sequence>
<keyword evidence="3" id="KW-1185">Reference proteome</keyword>
<dbReference type="EMBL" id="FNDU01000027">
    <property type="protein sequence ID" value="SDJ16172.1"/>
    <property type="molecule type" value="Genomic_DNA"/>
</dbReference>
<feature type="transmembrane region" description="Helical" evidence="1">
    <location>
        <begin position="6"/>
        <end position="25"/>
    </location>
</feature>
<evidence type="ECO:0000256" key="1">
    <source>
        <dbReference type="SAM" id="Phobius"/>
    </source>
</evidence>
<keyword evidence="1" id="KW-1133">Transmembrane helix</keyword>
<name>A0A1G8RGU1_9BACI</name>
<dbReference type="STRING" id="930129.SAMN05216352_12725"/>
<dbReference type="RefSeq" id="WP_170032324.1">
    <property type="nucleotide sequence ID" value="NZ_FNDU01000027.1"/>
</dbReference>
<dbReference type="Proteomes" id="UP000199017">
    <property type="component" value="Unassembled WGS sequence"/>
</dbReference>
<keyword evidence="1" id="KW-0472">Membrane</keyword>
<evidence type="ECO:0000313" key="3">
    <source>
        <dbReference type="Proteomes" id="UP000199017"/>
    </source>
</evidence>